<organism evidence="5 6">
    <name type="scientific">Phaseolus vulgaris</name>
    <name type="common">Kidney bean</name>
    <name type="synonym">French bean</name>
    <dbReference type="NCBI Taxonomy" id="3885"/>
    <lineage>
        <taxon>Eukaryota</taxon>
        <taxon>Viridiplantae</taxon>
        <taxon>Streptophyta</taxon>
        <taxon>Embryophyta</taxon>
        <taxon>Tracheophyta</taxon>
        <taxon>Spermatophyta</taxon>
        <taxon>Magnoliopsida</taxon>
        <taxon>eudicotyledons</taxon>
        <taxon>Gunneridae</taxon>
        <taxon>Pentapetalae</taxon>
        <taxon>rosids</taxon>
        <taxon>fabids</taxon>
        <taxon>Fabales</taxon>
        <taxon>Fabaceae</taxon>
        <taxon>Papilionoideae</taxon>
        <taxon>50 kb inversion clade</taxon>
        <taxon>NPAAA clade</taxon>
        <taxon>indigoferoid/millettioid clade</taxon>
        <taxon>Phaseoleae</taxon>
        <taxon>Phaseolus</taxon>
    </lineage>
</organism>
<dbReference type="Gene3D" id="2.80.10.50">
    <property type="match status" value="1"/>
</dbReference>
<dbReference type="PANTHER" id="PTHR33107:SF21">
    <property type="entry name" value="KUNITZ FAMILY TRYPSIN AND PROTEASE INHIBITOR PROTEIN"/>
    <property type="match status" value="1"/>
</dbReference>
<dbReference type="Proteomes" id="UP000000226">
    <property type="component" value="Chromosome 4"/>
</dbReference>
<dbReference type="EMBL" id="CM002291">
    <property type="protein sequence ID" value="ESW24438.1"/>
    <property type="molecule type" value="Genomic_DNA"/>
</dbReference>
<evidence type="ECO:0000256" key="2">
    <source>
        <dbReference type="ARBA" id="ARBA00022900"/>
    </source>
</evidence>
<evidence type="ECO:0000313" key="5">
    <source>
        <dbReference type="EMBL" id="ESW24438.1"/>
    </source>
</evidence>
<feature type="chain" id="PRO_5004755741" evidence="4">
    <location>
        <begin position="26"/>
        <end position="204"/>
    </location>
</feature>
<keyword evidence="3" id="KW-1015">Disulfide bond</keyword>
<evidence type="ECO:0000256" key="1">
    <source>
        <dbReference type="ARBA" id="ARBA00022690"/>
    </source>
</evidence>
<dbReference type="SUPFAM" id="SSF50386">
    <property type="entry name" value="STI-like"/>
    <property type="match status" value="1"/>
</dbReference>
<dbReference type="InterPro" id="IPR011065">
    <property type="entry name" value="Kunitz_inhibitor_STI-like_sf"/>
</dbReference>
<proteinExistence type="predicted"/>
<evidence type="ECO:0000313" key="6">
    <source>
        <dbReference type="Proteomes" id="UP000000226"/>
    </source>
</evidence>
<protein>
    <submittedName>
        <fullName evidence="5">Uncharacterized protein</fullName>
    </submittedName>
</protein>
<dbReference type="OrthoDB" id="1751999at2759"/>
<accession>V7C4Y1</accession>
<evidence type="ECO:0000256" key="3">
    <source>
        <dbReference type="ARBA" id="ARBA00023157"/>
    </source>
</evidence>
<dbReference type="InterPro" id="IPR002160">
    <property type="entry name" value="Prot_inh_Kunz-lg"/>
</dbReference>
<evidence type="ECO:0000256" key="4">
    <source>
        <dbReference type="SAM" id="SignalP"/>
    </source>
</evidence>
<feature type="signal peptide" evidence="4">
    <location>
        <begin position="1"/>
        <end position="25"/>
    </location>
</feature>
<dbReference type="Gramene" id="ESW24438">
    <property type="protein sequence ID" value="ESW24438"/>
    <property type="gene ID" value="PHAVU_004G131000g"/>
</dbReference>
<keyword evidence="1" id="KW-0646">Protease inhibitor</keyword>
<sequence length="204" mass="22784">MKSTISLTLSFFLLFTSNFLPLAFSRVPEQVRDSNGLPISPFVQYRLSDLNRHGPQGGGVTSDFGRNSVCNVAVTSKFDLGVNLRFNIEGRSSGVILTETPLEIRFGFIPYCAESSEWVVVDDFPKKWIAIGKNGDHLGKQILSGTFMFKKYGEGYNFAFCSNNTNHNTCFSIGRTNDHEGRHLVLMDDSHTNVPFNFQLINIG</sequence>
<dbReference type="SMR" id="V7C4Y1"/>
<dbReference type="Pfam" id="PF00197">
    <property type="entry name" value="Kunitz_legume"/>
    <property type="match status" value="1"/>
</dbReference>
<reference evidence="6" key="1">
    <citation type="journal article" date="2014" name="Nat. Genet.">
        <title>A reference genome for common bean and genome-wide analysis of dual domestications.</title>
        <authorList>
            <person name="Schmutz J."/>
            <person name="McClean P.E."/>
            <person name="Mamidi S."/>
            <person name="Wu G.A."/>
            <person name="Cannon S.B."/>
            <person name="Grimwood J."/>
            <person name="Jenkins J."/>
            <person name="Shu S."/>
            <person name="Song Q."/>
            <person name="Chavarro C."/>
            <person name="Torres-Torres M."/>
            <person name="Geffroy V."/>
            <person name="Moghaddam S.M."/>
            <person name="Gao D."/>
            <person name="Abernathy B."/>
            <person name="Barry K."/>
            <person name="Blair M."/>
            <person name="Brick M.A."/>
            <person name="Chovatia M."/>
            <person name="Gepts P."/>
            <person name="Goodstein D.M."/>
            <person name="Gonzales M."/>
            <person name="Hellsten U."/>
            <person name="Hyten D.L."/>
            <person name="Jia G."/>
            <person name="Kelly J.D."/>
            <person name="Kudrna D."/>
            <person name="Lee R."/>
            <person name="Richard M.M."/>
            <person name="Miklas P.N."/>
            <person name="Osorno J.M."/>
            <person name="Rodrigues J."/>
            <person name="Thareau V."/>
            <person name="Urrea C.A."/>
            <person name="Wang M."/>
            <person name="Yu Y."/>
            <person name="Zhang M."/>
            <person name="Wing R.A."/>
            <person name="Cregan P.B."/>
            <person name="Rokhsar D.S."/>
            <person name="Jackson S.A."/>
        </authorList>
    </citation>
    <scope>NUCLEOTIDE SEQUENCE [LARGE SCALE GENOMIC DNA]</scope>
    <source>
        <strain evidence="6">cv. G19833</strain>
    </source>
</reference>
<gene>
    <name evidence="5" type="ORF">PHAVU_004G131000g</name>
</gene>
<dbReference type="PANTHER" id="PTHR33107">
    <property type="entry name" value="KUNITZ TRYPSIN INHIBITOR 2"/>
    <property type="match status" value="1"/>
</dbReference>
<dbReference type="AlphaFoldDB" id="V7C4Y1"/>
<keyword evidence="6" id="KW-1185">Reference proteome</keyword>
<name>V7C4Y1_PHAVU</name>
<dbReference type="SMART" id="SM00452">
    <property type="entry name" value="STI"/>
    <property type="match status" value="1"/>
</dbReference>
<keyword evidence="2" id="KW-0722">Serine protease inhibitor</keyword>
<dbReference type="GO" id="GO:0004867">
    <property type="term" value="F:serine-type endopeptidase inhibitor activity"/>
    <property type="evidence" value="ECO:0007669"/>
    <property type="project" value="UniProtKB-KW"/>
</dbReference>
<keyword evidence="4" id="KW-0732">Signal</keyword>